<evidence type="ECO:0000259" key="17">
    <source>
        <dbReference type="PROSITE" id="PS52012"/>
    </source>
</evidence>
<comment type="similarity">
    <text evidence="4">Belongs to the RBT5 family.</text>
</comment>
<keyword evidence="14" id="KW-0479">Metal-binding</keyword>
<evidence type="ECO:0000256" key="14">
    <source>
        <dbReference type="PROSITE-ProRule" id="PRU01356"/>
    </source>
</evidence>
<keyword evidence="5" id="KW-0964">Secreted</keyword>
<keyword evidence="10 16" id="KW-0472">Membrane</keyword>
<feature type="transmembrane region" description="Helical" evidence="16">
    <location>
        <begin position="305"/>
        <end position="327"/>
    </location>
</feature>
<keyword evidence="12" id="KW-0449">Lipoprotein</keyword>
<evidence type="ECO:0000256" key="7">
    <source>
        <dbReference type="ARBA" id="ARBA00022692"/>
    </source>
</evidence>
<evidence type="ECO:0000313" key="19">
    <source>
        <dbReference type="Proteomes" id="UP000184073"/>
    </source>
</evidence>
<feature type="transmembrane region" description="Helical" evidence="16">
    <location>
        <begin position="184"/>
        <end position="204"/>
    </location>
</feature>
<evidence type="ECO:0000256" key="3">
    <source>
        <dbReference type="ARBA" id="ARBA00004613"/>
    </source>
</evidence>
<feature type="compositionally biased region" description="Low complexity" evidence="15">
    <location>
        <begin position="433"/>
        <end position="444"/>
    </location>
</feature>
<dbReference type="OrthoDB" id="2496787at2759"/>
<evidence type="ECO:0000256" key="11">
    <source>
        <dbReference type="ARBA" id="ARBA00023157"/>
    </source>
</evidence>
<feature type="disulfide bond" evidence="14">
    <location>
        <begin position="6"/>
        <end position="46"/>
    </location>
</feature>
<feature type="region of interest" description="Disordered" evidence="15">
    <location>
        <begin position="350"/>
        <end position="404"/>
    </location>
</feature>
<dbReference type="Pfam" id="PF20684">
    <property type="entry name" value="Fung_rhodopsin"/>
    <property type="match status" value="1"/>
</dbReference>
<dbReference type="STRING" id="1036611.A0A1L9Q252"/>
<dbReference type="Proteomes" id="UP000184073">
    <property type="component" value="Unassembled WGS sequence"/>
</dbReference>
<dbReference type="SMART" id="SM00747">
    <property type="entry name" value="CFEM"/>
    <property type="match status" value="1"/>
</dbReference>
<dbReference type="PANTHER" id="PTHR33048">
    <property type="entry name" value="PTH11-LIKE INTEGRAL MEMBRANE PROTEIN (AFU_ORTHOLOGUE AFUA_5G11245)"/>
    <property type="match status" value="1"/>
</dbReference>
<dbReference type="Pfam" id="PF05730">
    <property type="entry name" value="CFEM"/>
    <property type="match status" value="1"/>
</dbReference>
<feature type="compositionally biased region" description="Polar residues" evidence="15">
    <location>
        <begin position="379"/>
        <end position="393"/>
    </location>
</feature>
<dbReference type="InterPro" id="IPR052337">
    <property type="entry name" value="SAT4-like"/>
</dbReference>
<feature type="transmembrane region" description="Helical" evidence="16">
    <location>
        <begin position="150"/>
        <end position="172"/>
    </location>
</feature>
<dbReference type="PANTHER" id="PTHR33048:SF143">
    <property type="entry name" value="EXTRACELLULAR MEMBRANE PROTEIN CFEM DOMAIN-CONTAINING PROTEIN-RELATED"/>
    <property type="match status" value="1"/>
</dbReference>
<evidence type="ECO:0000256" key="8">
    <source>
        <dbReference type="ARBA" id="ARBA00022729"/>
    </source>
</evidence>
<feature type="disulfide bond" evidence="14">
    <location>
        <begin position="29"/>
        <end position="62"/>
    </location>
</feature>
<feature type="transmembrane region" description="Helical" evidence="16">
    <location>
        <begin position="266"/>
        <end position="285"/>
    </location>
</feature>
<feature type="transmembrane region" description="Helical" evidence="16">
    <location>
        <begin position="73"/>
        <end position="94"/>
    </location>
</feature>
<feature type="binding site" description="axial binding residue" evidence="14">
    <location>
        <position position="24"/>
    </location>
    <ligand>
        <name>heme</name>
        <dbReference type="ChEBI" id="CHEBI:30413"/>
    </ligand>
    <ligandPart>
        <name>Fe</name>
        <dbReference type="ChEBI" id="CHEBI:18248"/>
    </ligandPart>
</feature>
<evidence type="ECO:0000313" key="18">
    <source>
        <dbReference type="EMBL" id="OJJ07857.1"/>
    </source>
</evidence>
<keyword evidence="7 16" id="KW-0812">Transmembrane</keyword>
<name>A0A1L9Q252_ASPVE</name>
<keyword evidence="6" id="KW-0336">GPI-anchor</keyword>
<feature type="disulfide bond" evidence="14">
    <location>
        <begin position="10"/>
        <end position="41"/>
    </location>
</feature>
<keyword evidence="11 14" id="KW-1015">Disulfide bond</keyword>
<keyword evidence="14" id="KW-0408">Iron</keyword>
<evidence type="ECO:0000256" key="13">
    <source>
        <dbReference type="ARBA" id="ARBA00038359"/>
    </source>
</evidence>
<comment type="subcellular location">
    <subcellularLocation>
        <location evidence="2">Membrane</location>
        <topology evidence="2">Lipid-anchor</topology>
        <topology evidence="2">GPI-anchor</topology>
    </subcellularLocation>
    <subcellularLocation>
        <location evidence="1">Membrane</location>
        <topology evidence="1">Multi-pass membrane protein</topology>
    </subcellularLocation>
    <subcellularLocation>
        <location evidence="3">Secreted</location>
    </subcellularLocation>
</comment>
<evidence type="ECO:0000256" key="10">
    <source>
        <dbReference type="ARBA" id="ARBA00023136"/>
    </source>
</evidence>
<feature type="transmembrane region" description="Helical" evidence="16">
    <location>
        <begin position="106"/>
        <end position="130"/>
    </location>
</feature>
<evidence type="ECO:0000256" key="2">
    <source>
        <dbReference type="ARBA" id="ARBA00004589"/>
    </source>
</evidence>
<organism evidence="18 19">
    <name type="scientific">Aspergillus versicolor CBS 583.65</name>
    <dbReference type="NCBI Taxonomy" id="1036611"/>
    <lineage>
        <taxon>Eukaryota</taxon>
        <taxon>Fungi</taxon>
        <taxon>Dikarya</taxon>
        <taxon>Ascomycota</taxon>
        <taxon>Pezizomycotina</taxon>
        <taxon>Eurotiomycetes</taxon>
        <taxon>Eurotiomycetidae</taxon>
        <taxon>Eurotiales</taxon>
        <taxon>Aspergillaceae</taxon>
        <taxon>Aspergillus</taxon>
        <taxon>Aspergillus subgen. Nidulantes</taxon>
    </lineage>
</organism>
<protein>
    <recommendedName>
        <fullName evidence="17">CFEM domain-containing protein</fullName>
    </recommendedName>
</protein>
<dbReference type="VEuPathDB" id="FungiDB:ASPVEDRAFT_202944"/>
<comment type="similarity">
    <text evidence="13">Belongs to the SAT4 family.</text>
</comment>
<feature type="disulfide bond" evidence="14">
    <location>
        <begin position="20"/>
        <end position="27"/>
    </location>
</feature>
<keyword evidence="19" id="KW-1185">Reference proteome</keyword>
<dbReference type="GO" id="GO:0005576">
    <property type="term" value="C:extracellular region"/>
    <property type="evidence" value="ECO:0007669"/>
    <property type="project" value="UniProtKB-SubCell"/>
</dbReference>
<keyword evidence="8" id="KW-0732">Signal</keyword>
<feature type="compositionally biased region" description="Low complexity" evidence="15">
    <location>
        <begin position="355"/>
        <end position="369"/>
    </location>
</feature>
<gene>
    <name evidence="18" type="ORF">ASPVEDRAFT_202944</name>
</gene>
<feature type="region of interest" description="Disordered" evidence="15">
    <location>
        <begin position="416"/>
        <end position="464"/>
    </location>
</feature>
<dbReference type="GeneID" id="63724903"/>
<evidence type="ECO:0000256" key="5">
    <source>
        <dbReference type="ARBA" id="ARBA00022525"/>
    </source>
</evidence>
<evidence type="ECO:0000256" key="9">
    <source>
        <dbReference type="ARBA" id="ARBA00022989"/>
    </source>
</evidence>
<feature type="domain" description="CFEM" evidence="17">
    <location>
        <begin position="1"/>
        <end position="89"/>
    </location>
</feature>
<feature type="compositionally biased region" description="Gly residues" evidence="15">
    <location>
        <begin position="419"/>
        <end position="432"/>
    </location>
</feature>
<evidence type="ECO:0000256" key="16">
    <source>
        <dbReference type="SAM" id="Phobius"/>
    </source>
</evidence>
<accession>A0A1L9Q252</accession>
<sequence length="464" mass="49439">MDLPSCALPCFVSVVGNSTCALTDTACVCRTPQIAAQIEPCILSECSIKDALTSKNMTYATCDYPLTSETEAFAIVAIVGIIVASTAVLMRLTNRVLDRKIGLDDYVLIFTLLLAASTCGIGIEMCKIGLGKDMWTIAFDNIQQILKLFFVDQAIYCACIATIKISMLCLYLDIFPNRGVRIPAYTILAVTLIWGIISVFILIFSCKPVSYYWTQWDGEHVGKCLNQDKLLLSHSIVNIILDVLVIIIPMPTLAKLQMPLEKKLGVCAMFAVGAAVTVISIFRLVKTVGFNKTANPTRDFAPVGMISTVEFEVGIVWACMPAIRSLIIRTYRGQLKPRLASLSDRLTLSGSTQVSSQNKSKNSSKNGSNWGRHSRSHHLSASISGSRTRTKGGSTDEAVGPFIRLDDVGTAPGDYYNGTAGGGGGGGGGPRPGGLALSGPAPGSSGVGPGPGPTPSPRSGLFKR</sequence>
<keyword evidence="9 16" id="KW-1133">Transmembrane helix</keyword>
<evidence type="ECO:0000256" key="1">
    <source>
        <dbReference type="ARBA" id="ARBA00004141"/>
    </source>
</evidence>
<evidence type="ECO:0000256" key="6">
    <source>
        <dbReference type="ARBA" id="ARBA00022622"/>
    </source>
</evidence>
<dbReference type="GO" id="GO:0098552">
    <property type="term" value="C:side of membrane"/>
    <property type="evidence" value="ECO:0007669"/>
    <property type="project" value="UniProtKB-KW"/>
</dbReference>
<keyword evidence="14" id="KW-0349">Heme</keyword>
<dbReference type="EMBL" id="KV878138">
    <property type="protein sequence ID" value="OJJ07857.1"/>
    <property type="molecule type" value="Genomic_DNA"/>
</dbReference>
<evidence type="ECO:0000256" key="4">
    <source>
        <dbReference type="ARBA" id="ARBA00010031"/>
    </source>
</evidence>
<reference evidence="19" key="1">
    <citation type="journal article" date="2017" name="Genome Biol.">
        <title>Comparative genomics reveals high biological diversity and specific adaptations in the industrially and medically important fungal genus Aspergillus.</title>
        <authorList>
            <person name="de Vries R.P."/>
            <person name="Riley R."/>
            <person name="Wiebenga A."/>
            <person name="Aguilar-Osorio G."/>
            <person name="Amillis S."/>
            <person name="Uchima C.A."/>
            <person name="Anderluh G."/>
            <person name="Asadollahi M."/>
            <person name="Askin M."/>
            <person name="Barry K."/>
            <person name="Battaglia E."/>
            <person name="Bayram O."/>
            <person name="Benocci T."/>
            <person name="Braus-Stromeyer S.A."/>
            <person name="Caldana C."/>
            <person name="Canovas D."/>
            <person name="Cerqueira G.C."/>
            <person name="Chen F."/>
            <person name="Chen W."/>
            <person name="Choi C."/>
            <person name="Clum A."/>
            <person name="Dos Santos R.A."/>
            <person name="Damasio A.R."/>
            <person name="Diallinas G."/>
            <person name="Emri T."/>
            <person name="Fekete E."/>
            <person name="Flipphi M."/>
            <person name="Freyberg S."/>
            <person name="Gallo A."/>
            <person name="Gournas C."/>
            <person name="Habgood R."/>
            <person name="Hainaut M."/>
            <person name="Harispe M.L."/>
            <person name="Henrissat B."/>
            <person name="Hilden K.S."/>
            <person name="Hope R."/>
            <person name="Hossain A."/>
            <person name="Karabika E."/>
            <person name="Karaffa L."/>
            <person name="Karanyi Z."/>
            <person name="Krasevec N."/>
            <person name="Kuo A."/>
            <person name="Kusch H."/>
            <person name="LaButti K."/>
            <person name="Lagendijk E.L."/>
            <person name="Lapidus A."/>
            <person name="Levasseur A."/>
            <person name="Lindquist E."/>
            <person name="Lipzen A."/>
            <person name="Logrieco A.F."/>
            <person name="MacCabe A."/>
            <person name="Maekelae M.R."/>
            <person name="Malavazi I."/>
            <person name="Melin P."/>
            <person name="Meyer V."/>
            <person name="Mielnichuk N."/>
            <person name="Miskei M."/>
            <person name="Molnar A.P."/>
            <person name="Mule G."/>
            <person name="Ngan C.Y."/>
            <person name="Orejas M."/>
            <person name="Orosz E."/>
            <person name="Ouedraogo J.P."/>
            <person name="Overkamp K.M."/>
            <person name="Park H.-S."/>
            <person name="Perrone G."/>
            <person name="Piumi F."/>
            <person name="Punt P.J."/>
            <person name="Ram A.F."/>
            <person name="Ramon A."/>
            <person name="Rauscher S."/>
            <person name="Record E."/>
            <person name="Riano-Pachon D.M."/>
            <person name="Robert V."/>
            <person name="Roehrig J."/>
            <person name="Ruller R."/>
            <person name="Salamov A."/>
            <person name="Salih N.S."/>
            <person name="Samson R.A."/>
            <person name="Sandor E."/>
            <person name="Sanguinetti M."/>
            <person name="Schuetze T."/>
            <person name="Sepcic K."/>
            <person name="Shelest E."/>
            <person name="Sherlock G."/>
            <person name="Sophianopoulou V."/>
            <person name="Squina F.M."/>
            <person name="Sun H."/>
            <person name="Susca A."/>
            <person name="Todd R.B."/>
            <person name="Tsang A."/>
            <person name="Unkles S.E."/>
            <person name="van de Wiele N."/>
            <person name="van Rossen-Uffink D."/>
            <person name="Oliveira J.V."/>
            <person name="Vesth T.C."/>
            <person name="Visser J."/>
            <person name="Yu J.-H."/>
            <person name="Zhou M."/>
            <person name="Andersen M.R."/>
            <person name="Archer D.B."/>
            <person name="Baker S.E."/>
            <person name="Benoit I."/>
            <person name="Brakhage A.A."/>
            <person name="Braus G.H."/>
            <person name="Fischer R."/>
            <person name="Frisvad J.C."/>
            <person name="Goldman G.H."/>
            <person name="Houbraken J."/>
            <person name="Oakley B."/>
            <person name="Pocsi I."/>
            <person name="Scazzocchio C."/>
            <person name="Seiboth B."/>
            <person name="vanKuyk P.A."/>
            <person name="Wortman J."/>
            <person name="Dyer P.S."/>
            <person name="Grigoriev I.V."/>
        </authorList>
    </citation>
    <scope>NUCLEOTIDE SEQUENCE [LARGE SCALE GENOMIC DNA]</scope>
    <source>
        <strain evidence="19">CBS 583.65</strain>
    </source>
</reference>
<dbReference type="InterPro" id="IPR008427">
    <property type="entry name" value="Extracellular_membr_CFEM_dom"/>
</dbReference>
<dbReference type="RefSeq" id="XP_040673619.1">
    <property type="nucleotide sequence ID" value="XM_040809392.1"/>
</dbReference>
<evidence type="ECO:0000256" key="15">
    <source>
        <dbReference type="SAM" id="MobiDB-lite"/>
    </source>
</evidence>
<proteinExistence type="inferred from homology"/>
<dbReference type="InterPro" id="IPR049326">
    <property type="entry name" value="Rhodopsin_dom_fungi"/>
</dbReference>
<keyword evidence="6" id="KW-0325">Glycoprotein</keyword>
<dbReference type="PROSITE" id="PS52012">
    <property type="entry name" value="CFEM"/>
    <property type="match status" value="1"/>
</dbReference>
<dbReference type="AlphaFoldDB" id="A0A1L9Q252"/>
<dbReference type="GO" id="GO:0046872">
    <property type="term" value="F:metal ion binding"/>
    <property type="evidence" value="ECO:0007669"/>
    <property type="project" value="UniProtKB-UniRule"/>
</dbReference>
<feature type="transmembrane region" description="Helical" evidence="16">
    <location>
        <begin position="235"/>
        <end position="254"/>
    </location>
</feature>
<evidence type="ECO:0000256" key="12">
    <source>
        <dbReference type="ARBA" id="ARBA00023288"/>
    </source>
</evidence>